<sequence length="314" mass="35637">MMAKSLLDFVGDNDDMSPRRSMELLWADAVSHLPQTDGEVFLPRNVVDDMLDMDLLKAMATRLACMLNKKVDIVLDESIDSYRMLPKQLSAEHDDDLWADQHGLELNDHLLISKSIYEAGDSVKIPARPAKVPRPPNCFILYRQANHHLVKNANPGVSNNEISRILGARWNNESPEVREQFTRLADDLKKEHAIKHPDYQYTPRRPSERKHRTPRARASCLPFVEVDSHCQEMTDDLDAEDQLISVDDKYISELNKKGLLFGPNGVEPLSAPYSHEECLQMSNDLASGNSLASLEYMPIPFESGKSDIPRKTEF</sequence>
<dbReference type="GO" id="GO:0000978">
    <property type="term" value="F:RNA polymerase II cis-regulatory region sequence-specific DNA binding"/>
    <property type="evidence" value="ECO:0007669"/>
    <property type="project" value="TreeGrafter"/>
</dbReference>
<accession>A0A9W4P6Z3</accession>
<dbReference type="SMART" id="SM00398">
    <property type="entry name" value="HMG"/>
    <property type="match status" value="1"/>
</dbReference>
<evidence type="ECO:0000256" key="3">
    <source>
        <dbReference type="ARBA" id="ARBA00023163"/>
    </source>
</evidence>
<organism evidence="7 8">
    <name type="scientific">Penicillium egyptiacum</name>
    <dbReference type="NCBI Taxonomy" id="1303716"/>
    <lineage>
        <taxon>Eukaryota</taxon>
        <taxon>Fungi</taxon>
        <taxon>Dikarya</taxon>
        <taxon>Ascomycota</taxon>
        <taxon>Pezizomycotina</taxon>
        <taxon>Eurotiomycetes</taxon>
        <taxon>Eurotiomycetidae</taxon>
        <taxon>Eurotiales</taxon>
        <taxon>Aspergillaceae</taxon>
        <taxon>Penicillium</taxon>
    </lineage>
</organism>
<keyword evidence="4" id="KW-0539">Nucleus</keyword>
<dbReference type="Gene3D" id="1.10.30.10">
    <property type="entry name" value="High mobility group box domain"/>
    <property type="match status" value="1"/>
</dbReference>
<dbReference type="PROSITE" id="PS50118">
    <property type="entry name" value="HMG_BOX_2"/>
    <property type="match status" value="1"/>
</dbReference>
<dbReference type="Pfam" id="PF00505">
    <property type="entry name" value="HMG_box"/>
    <property type="match status" value="1"/>
</dbReference>
<dbReference type="InterPro" id="IPR009071">
    <property type="entry name" value="HMG_box_dom"/>
</dbReference>
<dbReference type="OrthoDB" id="6247875at2759"/>
<dbReference type="AlphaFoldDB" id="A0A9W4P6Z3"/>
<dbReference type="PANTHER" id="PTHR10270">
    <property type="entry name" value="SOX TRANSCRIPTION FACTOR"/>
    <property type="match status" value="1"/>
</dbReference>
<evidence type="ECO:0000259" key="6">
    <source>
        <dbReference type="PROSITE" id="PS50118"/>
    </source>
</evidence>
<dbReference type="InterPro" id="IPR036910">
    <property type="entry name" value="HMG_box_dom_sf"/>
</dbReference>
<dbReference type="FunFam" id="1.10.30.10:FF:000041">
    <property type="entry name" value="HMG box family protein"/>
    <property type="match status" value="1"/>
</dbReference>
<gene>
    <name evidence="7" type="ORF">PEGY_LOCUS9541</name>
</gene>
<evidence type="ECO:0000256" key="2">
    <source>
        <dbReference type="ARBA" id="ARBA00023125"/>
    </source>
</evidence>
<name>A0A9W4P6Z3_9EURO</name>
<dbReference type="Proteomes" id="UP001154252">
    <property type="component" value="Unassembled WGS sequence"/>
</dbReference>
<dbReference type="CDD" id="cd01389">
    <property type="entry name" value="HMG-box_ROX1-like"/>
    <property type="match status" value="1"/>
</dbReference>
<feature type="domain" description="HMG box" evidence="6">
    <location>
        <begin position="132"/>
        <end position="200"/>
    </location>
</feature>
<dbReference type="SUPFAM" id="SSF47095">
    <property type="entry name" value="HMG-box"/>
    <property type="match status" value="1"/>
</dbReference>
<evidence type="ECO:0000313" key="8">
    <source>
        <dbReference type="Proteomes" id="UP001154252"/>
    </source>
</evidence>
<reference evidence="7" key="1">
    <citation type="submission" date="2021-07" db="EMBL/GenBank/DDBJ databases">
        <authorList>
            <person name="Branca A.L. A."/>
        </authorList>
    </citation>
    <scope>NUCLEOTIDE SEQUENCE</scope>
</reference>
<dbReference type="GO" id="GO:0005634">
    <property type="term" value="C:nucleus"/>
    <property type="evidence" value="ECO:0007669"/>
    <property type="project" value="UniProtKB-UniRule"/>
</dbReference>
<keyword evidence="3" id="KW-0804">Transcription</keyword>
<dbReference type="EMBL" id="CAJVRC010000897">
    <property type="protein sequence ID" value="CAG8908761.1"/>
    <property type="molecule type" value="Genomic_DNA"/>
</dbReference>
<evidence type="ECO:0000256" key="1">
    <source>
        <dbReference type="ARBA" id="ARBA00023015"/>
    </source>
</evidence>
<protein>
    <recommendedName>
        <fullName evidence="6">HMG box domain-containing protein</fullName>
    </recommendedName>
</protein>
<dbReference type="PANTHER" id="PTHR10270:SF161">
    <property type="entry name" value="SEX-DETERMINING REGION Y PROTEIN"/>
    <property type="match status" value="1"/>
</dbReference>
<dbReference type="GO" id="GO:0000122">
    <property type="term" value="P:negative regulation of transcription by RNA polymerase II"/>
    <property type="evidence" value="ECO:0007669"/>
    <property type="project" value="TreeGrafter"/>
</dbReference>
<keyword evidence="8" id="KW-1185">Reference proteome</keyword>
<evidence type="ECO:0000256" key="5">
    <source>
        <dbReference type="SAM" id="MobiDB-lite"/>
    </source>
</evidence>
<dbReference type="GO" id="GO:0030154">
    <property type="term" value="P:cell differentiation"/>
    <property type="evidence" value="ECO:0007669"/>
    <property type="project" value="TreeGrafter"/>
</dbReference>
<evidence type="ECO:0000313" key="7">
    <source>
        <dbReference type="EMBL" id="CAG8908761.1"/>
    </source>
</evidence>
<keyword evidence="2 4" id="KW-0238">DNA-binding</keyword>
<dbReference type="InterPro" id="IPR050140">
    <property type="entry name" value="SRY-related_HMG-box_TF-like"/>
</dbReference>
<comment type="caution">
    <text evidence="7">The sequence shown here is derived from an EMBL/GenBank/DDBJ whole genome shotgun (WGS) entry which is preliminary data.</text>
</comment>
<evidence type="ECO:0000256" key="4">
    <source>
        <dbReference type="PROSITE-ProRule" id="PRU00267"/>
    </source>
</evidence>
<proteinExistence type="predicted"/>
<keyword evidence="1" id="KW-0805">Transcription regulation</keyword>
<dbReference type="GO" id="GO:0001228">
    <property type="term" value="F:DNA-binding transcription activator activity, RNA polymerase II-specific"/>
    <property type="evidence" value="ECO:0007669"/>
    <property type="project" value="TreeGrafter"/>
</dbReference>
<feature type="region of interest" description="Disordered" evidence="5">
    <location>
        <begin position="193"/>
        <end position="216"/>
    </location>
</feature>
<feature type="DNA-binding region" description="HMG box" evidence="4">
    <location>
        <begin position="132"/>
        <end position="200"/>
    </location>
</feature>